<accession>A0A2D2AZ35</accession>
<dbReference type="SUPFAM" id="SSF54534">
    <property type="entry name" value="FKBP-like"/>
    <property type="match status" value="2"/>
</dbReference>
<keyword evidence="4 9" id="KW-0697">Rotamase</keyword>
<reference evidence="12 13" key="1">
    <citation type="submission" date="2017-10" db="EMBL/GenBank/DDBJ databases">
        <title>Genome sequence of Caulobacter mirabilis FWC38.</title>
        <authorList>
            <person name="Fiebig A."/>
            <person name="Crosson S."/>
        </authorList>
    </citation>
    <scope>NUCLEOTIDE SEQUENCE [LARGE SCALE GENOMIC DNA]</scope>
    <source>
        <strain evidence="12 13">FWC 38</strain>
    </source>
</reference>
<dbReference type="InterPro" id="IPR015391">
    <property type="entry name" value="SurA_N"/>
</dbReference>
<evidence type="ECO:0000256" key="9">
    <source>
        <dbReference type="PROSITE-ProRule" id="PRU00278"/>
    </source>
</evidence>
<dbReference type="InterPro" id="IPR027304">
    <property type="entry name" value="Trigger_fact/SurA_dom_sf"/>
</dbReference>
<evidence type="ECO:0000256" key="6">
    <source>
        <dbReference type="ARBA" id="ARBA00023235"/>
    </source>
</evidence>
<dbReference type="Proteomes" id="UP000228945">
    <property type="component" value="Chromosome"/>
</dbReference>
<evidence type="ECO:0000256" key="4">
    <source>
        <dbReference type="ARBA" id="ARBA00023110"/>
    </source>
</evidence>
<dbReference type="PROSITE" id="PS50198">
    <property type="entry name" value="PPIC_PPIASE_2"/>
    <property type="match status" value="2"/>
</dbReference>
<feature type="chain" id="PRO_5013877737" description="Parvulin-like PPIase" evidence="10">
    <location>
        <begin position="28"/>
        <end position="443"/>
    </location>
</feature>
<evidence type="ECO:0000313" key="13">
    <source>
        <dbReference type="Proteomes" id="UP000228945"/>
    </source>
</evidence>
<keyword evidence="2 10" id="KW-0732">Signal</keyword>
<evidence type="ECO:0000256" key="8">
    <source>
        <dbReference type="ARBA" id="ARBA00031484"/>
    </source>
</evidence>
<name>A0A2D2AZ35_9CAUL</name>
<evidence type="ECO:0000256" key="2">
    <source>
        <dbReference type="ARBA" id="ARBA00022729"/>
    </source>
</evidence>
<keyword evidence="3" id="KW-0574">Periplasm</keyword>
<evidence type="ECO:0000256" key="10">
    <source>
        <dbReference type="SAM" id="SignalP"/>
    </source>
</evidence>
<dbReference type="GO" id="GO:0003755">
    <property type="term" value="F:peptidyl-prolyl cis-trans isomerase activity"/>
    <property type="evidence" value="ECO:0007669"/>
    <property type="project" value="UniProtKB-KW"/>
</dbReference>
<dbReference type="PANTHER" id="PTHR47637">
    <property type="entry name" value="CHAPERONE SURA"/>
    <property type="match status" value="1"/>
</dbReference>
<evidence type="ECO:0000256" key="1">
    <source>
        <dbReference type="ARBA" id="ARBA00018370"/>
    </source>
</evidence>
<proteinExistence type="predicted"/>
<evidence type="ECO:0000313" key="12">
    <source>
        <dbReference type="EMBL" id="ATQ43245.1"/>
    </source>
</evidence>
<organism evidence="12 13">
    <name type="scientific">Caulobacter mirabilis</name>
    <dbReference type="NCBI Taxonomy" id="69666"/>
    <lineage>
        <taxon>Bacteria</taxon>
        <taxon>Pseudomonadati</taxon>
        <taxon>Pseudomonadota</taxon>
        <taxon>Alphaproteobacteria</taxon>
        <taxon>Caulobacterales</taxon>
        <taxon>Caulobacteraceae</taxon>
        <taxon>Caulobacter</taxon>
    </lineage>
</organism>
<dbReference type="EMBL" id="CP024201">
    <property type="protein sequence ID" value="ATQ43245.1"/>
    <property type="molecule type" value="Genomic_DNA"/>
</dbReference>
<keyword evidence="13" id="KW-1185">Reference proteome</keyword>
<keyword evidence="5" id="KW-0143">Chaperone</keyword>
<dbReference type="AlphaFoldDB" id="A0A2D2AZ35"/>
<dbReference type="RefSeq" id="WP_099622496.1">
    <property type="nucleotide sequence ID" value="NZ_CP024201.1"/>
</dbReference>
<dbReference type="InterPro" id="IPR000297">
    <property type="entry name" value="PPIase_PpiC"/>
</dbReference>
<evidence type="ECO:0000259" key="11">
    <source>
        <dbReference type="PROSITE" id="PS50198"/>
    </source>
</evidence>
<evidence type="ECO:0000256" key="3">
    <source>
        <dbReference type="ARBA" id="ARBA00022764"/>
    </source>
</evidence>
<dbReference type="Pfam" id="PF09312">
    <property type="entry name" value="SurA_N"/>
    <property type="match status" value="1"/>
</dbReference>
<keyword evidence="6 9" id="KW-0413">Isomerase</keyword>
<dbReference type="SUPFAM" id="SSF109998">
    <property type="entry name" value="Triger factor/SurA peptide-binding domain-like"/>
    <property type="match status" value="1"/>
</dbReference>
<dbReference type="PANTHER" id="PTHR47637:SF1">
    <property type="entry name" value="CHAPERONE SURA"/>
    <property type="match status" value="1"/>
</dbReference>
<protein>
    <recommendedName>
        <fullName evidence="1">Parvulin-like PPIase</fullName>
    </recommendedName>
    <alternativeName>
        <fullName evidence="7">Peptidyl-prolyl cis-trans isomerase plp</fullName>
    </alternativeName>
    <alternativeName>
        <fullName evidence="8">Rotamase plp</fullName>
    </alternativeName>
</protein>
<sequence>MSARSVTGLAAAAASALTFGLAPIASAQAPTLAAPAAAPSQIEPALAESVAAVVNDDIISTYDLVQRMRLLAITSGIQPDQNTLPQLQREALRSLTEERLQIQELRRVEKQNKVSIISDDKEVDEEIEQMARNANNMSGEQLLTQLRNAGIGPETLRQQIRAEVSWQNYIRGRYGSRLRIGQDQIKAMQAQLTASASKPQYQISEVVIDPNRVGGTQNAMQGAAQLIAQMQQGAPFPAVARQFSSSPTAANGGDAGWVSTGEVPPEVQAALDQMRPGTLSAPIETQDGVYIVLLREKRSGASVQMVTLKQAAIPLAQDAAPAQVDAARATLETLRPQVTGCADIEAKAGAVPGVMAGDLGEAEIAGLSPDFQAAVASTQDGQLSQAIRTSAGLHLIMVCGRRQSGAQIPSAQQIENRLFGQQLSLISRRLLRDLRNVATVETR</sequence>
<dbReference type="InterPro" id="IPR046357">
    <property type="entry name" value="PPIase_dom_sf"/>
</dbReference>
<dbReference type="KEGG" id="cmb:CSW64_12865"/>
<dbReference type="Gene3D" id="3.10.50.40">
    <property type="match status" value="2"/>
</dbReference>
<feature type="domain" description="PpiC" evidence="11">
    <location>
        <begin position="198"/>
        <end position="296"/>
    </location>
</feature>
<dbReference type="Gene3D" id="1.10.4030.10">
    <property type="entry name" value="Porin chaperone SurA, peptide-binding domain"/>
    <property type="match status" value="1"/>
</dbReference>
<feature type="domain" description="PpiC" evidence="11">
    <location>
        <begin position="292"/>
        <end position="400"/>
    </location>
</feature>
<feature type="signal peptide" evidence="10">
    <location>
        <begin position="1"/>
        <end position="27"/>
    </location>
</feature>
<dbReference type="Pfam" id="PF00639">
    <property type="entry name" value="Rotamase"/>
    <property type="match status" value="2"/>
</dbReference>
<gene>
    <name evidence="12" type="ORF">CSW64_12865</name>
</gene>
<dbReference type="InterPro" id="IPR050280">
    <property type="entry name" value="OMP_Chaperone_SurA"/>
</dbReference>
<evidence type="ECO:0000256" key="7">
    <source>
        <dbReference type="ARBA" id="ARBA00030642"/>
    </source>
</evidence>
<evidence type="ECO:0000256" key="5">
    <source>
        <dbReference type="ARBA" id="ARBA00023186"/>
    </source>
</evidence>
<dbReference type="OrthoDB" id="9791746at2"/>